<organism evidence="4 5">
    <name type="scientific">Rhamnusium bicolor</name>
    <dbReference type="NCBI Taxonomy" id="1586634"/>
    <lineage>
        <taxon>Eukaryota</taxon>
        <taxon>Metazoa</taxon>
        <taxon>Ecdysozoa</taxon>
        <taxon>Arthropoda</taxon>
        <taxon>Hexapoda</taxon>
        <taxon>Insecta</taxon>
        <taxon>Pterygota</taxon>
        <taxon>Neoptera</taxon>
        <taxon>Endopterygota</taxon>
        <taxon>Coleoptera</taxon>
        <taxon>Polyphaga</taxon>
        <taxon>Cucujiformia</taxon>
        <taxon>Chrysomeloidea</taxon>
        <taxon>Cerambycidae</taxon>
        <taxon>Lepturinae</taxon>
        <taxon>Rhagiini</taxon>
        <taxon>Rhamnusium</taxon>
    </lineage>
</organism>
<feature type="repeat" description="ANK" evidence="3">
    <location>
        <begin position="132"/>
        <end position="164"/>
    </location>
</feature>
<keyword evidence="2 3" id="KW-0040">ANK repeat</keyword>
<protein>
    <submittedName>
        <fullName evidence="4">Uncharacterized protein</fullName>
    </submittedName>
</protein>
<name>A0AAV8YSK8_9CUCU</name>
<dbReference type="PROSITE" id="PS50297">
    <property type="entry name" value="ANK_REP_REGION"/>
    <property type="match status" value="5"/>
</dbReference>
<accession>A0AAV8YSK8</accession>
<feature type="repeat" description="ANK" evidence="3">
    <location>
        <begin position="198"/>
        <end position="230"/>
    </location>
</feature>
<dbReference type="SUPFAM" id="SSF48403">
    <property type="entry name" value="Ankyrin repeat"/>
    <property type="match status" value="1"/>
</dbReference>
<dbReference type="PROSITE" id="PS50088">
    <property type="entry name" value="ANK_REPEAT"/>
    <property type="match status" value="6"/>
</dbReference>
<feature type="repeat" description="ANK" evidence="3">
    <location>
        <begin position="265"/>
        <end position="297"/>
    </location>
</feature>
<evidence type="ECO:0000313" key="4">
    <source>
        <dbReference type="EMBL" id="KAJ8954490.1"/>
    </source>
</evidence>
<dbReference type="InterPro" id="IPR050745">
    <property type="entry name" value="Multifunctional_regulatory"/>
</dbReference>
<comment type="caution">
    <text evidence="4">The sequence shown here is derived from an EMBL/GenBank/DDBJ whole genome shotgun (WGS) entry which is preliminary data.</text>
</comment>
<feature type="repeat" description="ANK" evidence="3">
    <location>
        <begin position="165"/>
        <end position="197"/>
    </location>
</feature>
<dbReference type="PANTHER" id="PTHR24189">
    <property type="entry name" value="MYOTROPHIN"/>
    <property type="match status" value="1"/>
</dbReference>
<dbReference type="EMBL" id="JANEYF010001920">
    <property type="protein sequence ID" value="KAJ8954490.1"/>
    <property type="molecule type" value="Genomic_DNA"/>
</dbReference>
<evidence type="ECO:0000256" key="3">
    <source>
        <dbReference type="PROSITE-ProRule" id="PRU00023"/>
    </source>
</evidence>
<sequence>MVKKRVLEDLFEKYPKFHWSQVYYDKTGDTVLHCVSRLGFADIIEYLLSNFTPKAVDCRNKDDKTALHEAAQFSQYEACKKLIKHGADINAIKRADWTPLMLACTKINGENSFKTVELLLRNGAIVNYKNKDGWTALHLISREGDATILNLLISYGLDIKVKTKNGRTALHIAALHGNISIVKVLLNLDLNVNEKDSCGNVPIHEAVLGNNIDVCKLLIESNANIFIRNNSDYSLIHLAASEGHIGIIEFILNELKCEVNETNKNGLNALHCAARKGQKDAYQFLVKNGGNINVKDNFGRLPFDYF</sequence>
<keyword evidence="5" id="KW-1185">Reference proteome</keyword>
<gene>
    <name evidence="4" type="ORF">NQ314_007096</name>
</gene>
<dbReference type="SMART" id="SM00248">
    <property type="entry name" value="ANK"/>
    <property type="match status" value="8"/>
</dbReference>
<evidence type="ECO:0000256" key="1">
    <source>
        <dbReference type="ARBA" id="ARBA00022737"/>
    </source>
</evidence>
<dbReference type="Pfam" id="PF00023">
    <property type="entry name" value="Ank"/>
    <property type="match status" value="1"/>
</dbReference>
<dbReference type="Pfam" id="PF13637">
    <property type="entry name" value="Ank_4"/>
    <property type="match status" value="1"/>
</dbReference>
<keyword evidence="1" id="KW-0677">Repeat</keyword>
<feature type="repeat" description="ANK" evidence="3">
    <location>
        <begin position="95"/>
        <end position="131"/>
    </location>
</feature>
<dbReference type="Gene3D" id="1.25.40.20">
    <property type="entry name" value="Ankyrin repeat-containing domain"/>
    <property type="match status" value="3"/>
</dbReference>
<dbReference type="InterPro" id="IPR002110">
    <property type="entry name" value="Ankyrin_rpt"/>
</dbReference>
<reference evidence="4" key="1">
    <citation type="journal article" date="2023" name="Insect Mol. Biol.">
        <title>Genome sequencing provides insights into the evolution of gene families encoding plant cell wall-degrading enzymes in longhorned beetles.</title>
        <authorList>
            <person name="Shin N.R."/>
            <person name="Okamura Y."/>
            <person name="Kirsch R."/>
            <person name="Pauchet Y."/>
        </authorList>
    </citation>
    <scope>NUCLEOTIDE SEQUENCE</scope>
    <source>
        <strain evidence="4">RBIC_L_NR</strain>
    </source>
</reference>
<dbReference type="Pfam" id="PF12796">
    <property type="entry name" value="Ank_2"/>
    <property type="match status" value="2"/>
</dbReference>
<evidence type="ECO:0000256" key="2">
    <source>
        <dbReference type="ARBA" id="ARBA00023043"/>
    </source>
</evidence>
<proteinExistence type="predicted"/>
<feature type="repeat" description="ANK" evidence="3">
    <location>
        <begin position="62"/>
        <end position="94"/>
    </location>
</feature>
<dbReference type="PRINTS" id="PR01415">
    <property type="entry name" value="ANKYRIN"/>
</dbReference>
<evidence type="ECO:0000313" key="5">
    <source>
        <dbReference type="Proteomes" id="UP001162156"/>
    </source>
</evidence>
<dbReference type="Proteomes" id="UP001162156">
    <property type="component" value="Unassembled WGS sequence"/>
</dbReference>
<dbReference type="AlphaFoldDB" id="A0AAV8YSK8"/>
<dbReference type="PANTHER" id="PTHR24189:SF50">
    <property type="entry name" value="ANKYRIN REPEAT AND SOCS BOX PROTEIN 2"/>
    <property type="match status" value="1"/>
</dbReference>
<dbReference type="InterPro" id="IPR036770">
    <property type="entry name" value="Ankyrin_rpt-contain_sf"/>
</dbReference>